<dbReference type="GO" id="GO:0035999">
    <property type="term" value="P:tetrahydrofolate interconversion"/>
    <property type="evidence" value="ECO:0007669"/>
    <property type="project" value="TreeGrafter"/>
</dbReference>
<dbReference type="Pfam" id="PF01812">
    <property type="entry name" value="5-FTHF_cyc-lig"/>
    <property type="match status" value="1"/>
</dbReference>
<dbReference type="EC" id="6.3.3.2" evidence="5"/>
<dbReference type="PIRSF" id="PIRSF006806">
    <property type="entry name" value="FTHF_cligase"/>
    <property type="match status" value="1"/>
</dbReference>
<evidence type="ECO:0000256" key="5">
    <source>
        <dbReference type="RuleBase" id="RU361279"/>
    </source>
</evidence>
<evidence type="ECO:0000313" key="7">
    <source>
        <dbReference type="Proteomes" id="UP000186373"/>
    </source>
</evidence>
<evidence type="ECO:0000256" key="3">
    <source>
        <dbReference type="ARBA" id="ARBA00022840"/>
    </source>
</evidence>
<dbReference type="SUPFAM" id="SSF100950">
    <property type="entry name" value="NagB/RpiA/CoA transferase-like"/>
    <property type="match status" value="1"/>
</dbReference>
<dbReference type="GO" id="GO:0005524">
    <property type="term" value="F:ATP binding"/>
    <property type="evidence" value="ECO:0007669"/>
    <property type="project" value="UniProtKB-KW"/>
</dbReference>
<dbReference type="PANTHER" id="PTHR23407">
    <property type="entry name" value="ATPASE INHIBITOR/5-FORMYLTETRAHYDROFOLATE CYCLO-LIGASE"/>
    <property type="match status" value="1"/>
</dbReference>
<keyword evidence="5" id="KW-0460">Magnesium</keyword>
<feature type="binding site" evidence="4">
    <location>
        <begin position="14"/>
        <end position="18"/>
    </location>
    <ligand>
        <name>ATP</name>
        <dbReference type="ChEBI" id="CHEBI:30616"/>
    </ligand>
</feature>
<dbReference type="AlphaFoldDB" id="A0A1N7IE58"/>
<dbReference type="Gene3D" id="3.40.50.10420">
    <property type="entry name" value="NagB/RpiA/CoA transferase-like"/>
    <property type="match status" value="1"/>
</dbReference>
<gene>
    <name evidence="6" type="ORF">SAMN05421639_103242</name>
</gene>
<dbReference type="GO" id="GO:0030272">
    <property type="term" value="F:5-formyltetrahydrofolate cyclo-ligase activity"/>
    <property type="evidence" value="ECO:0007669"/>
    <property type="project" value="UniProtKB-EC"/>
</dbReference>
<reference evidence="7" key="1">
    <citation type="submission" date="2017-01" db="EMBL/GenBank/DDBJ databases">
        <authorList>
            <person name="Varghese N."/>
            <person name="Submissions S."/>
        </authorList>
    </citation>
    <scope>NUCLEOTIDE SEQUENCE [LARGE SCALE GENOMIC DNA]</scope>
    <source>
        <strain evidence="7">DSM 17126</strain>
    </source>
</reference>
<comment type="cofactor">
    <cofactor evidence="5">
        <name>Mg(2+)</name>
        <dbReference type="ChEBI" id="CHEBI:18420"/>
    </cofactor>
</comment>
<keyword evidence="2 4" id="KW-0547">Nucleotide-binding</keyword>
<dbReference type="EMBL" id="FTNY01000003">
    <property type="protein sequence ID" value="SIS35312.1"/>
    <property type="molecule type" value="Genomic_DNA"/>
</dbReference>
<dbReference type="InterPro" id="IPR037171">
    <property type="entry name" value="NagB/RpiA_transferase-like"/>
</dbReference>
<dbReference type="InterPro" id="IPR024185">
    <property type="entry name" value="FTHF_cligase-like_sf"/>
</dbReference>
<keyword evidence="6" id="KW-0436">Ligase</keyword>
<comment type="catalytic activity">
    <reaction evidence="5">
        <text>(6S)-5-formyl-5,6,7,8-tetrahydrofolate + ATP = (6R)-5,10-methenyltetrahydrofolate + ADP + phosphate</text>
        <dbReference type="Rhea" id="RHEA:10488"/>
        <dbReference type="ChEBI" id="CHEBI:30616"/>
        <dbReference type="ChEBI" id="CHEBI:43474"/>
        <dbReference type="ChEBI" id="CHEBI:57455"/>
        <dbReference type="ChEBI" id="CHEBI:57457"/>
        <dbReference type="ChEBI" id="CHEBI:456216"/>
        <dbReference type="EC" id="6.3.3.2"/>
    </reaction>
</comment>
<evidence type="ECO:0000256" key="2">
    <source>
        <dbReference type="ARBA" id="ARBA00022741"/>
    </source>
</evidence>
<proteinExistence type="inferred from homology"/>
<feature type="binding site" evidence="4">
    <location>
        <begin position="142"/>
        <end position="150"/>
    </location>
    <ligand>
        <name>ATP</name>
        <dbReference type="ChEBI" id="CHEBI:30616"/>
    </ligand>
</feature>
<dbReference type="NCBIfam" id="TIGR02727">
    <property type="entry name" value="MTHFS_bact"/>
    <property type="match status" value="1"/>
</dbReference>
<name>A0A1N7IE58_9FLAO</name>
<keyword evidence="5" id="KW-0479">Metal-binding</keyword>
<dbReference type="GO" id="GO:0009396">
    <property type="term" value="P:folic acid-containing compound biosynthetic process"/>
    <property type="evidence" value="ECO:0007669"/>
    <property type="project" value="TreeGrafter"/>
</dbReference>
<evidence type="ECO:0000256" key="4">
    <source>
        <dbReference type="PIRSR" id="PIRSR006806-1"/>
    </source>
</evidence>
<feature type="binding site" evidence="4">
    <location>
        <position position="60"/>
    </location>
    <ligand>
        <name>substrate</name>
    </ligand>
</feature>
<dbReference type="InterPro" id="IPR002698">
    <property type="entry name" value="FTHF_cligase"/>
</dbReference>
<feature type="binding site" evidence="4">
    <location>
        <position position="67"/>
    </location>
    <ligand>
        <name>substrate</name>
    </ligand>
</feature>
<comment type="similarity">
    <text evidence="1 5">Belongs to the 5-formyltetrahydrofolate cyclo-ligase family.</text>
</comment>
<evidence type="ECO:0000256" key="1">
    <source>
        <dbReference type="ARBA" id="ARBA00010638"/>
    </source>
</evidence>
<dbReference type="Proteomes" id="UP000186373">
    <property type="component" value="Unassembled WGS sequence"/>
</dbReference>
<accession>A0A1N7IE58</accession>
<sequence>MTSLSDKNDRIMIKAELRKKYMQQRKALSIDEAFLLSERILETFLDYFKPVAGQKVHIFIPIRKFNEIDTKIFIHAFLENNIRVFVPKVIAEGLISVEINEDTLFETSNWGIEEPVSNEDSGEHHFDYVITPLLYGDHKGNRVGYGKGFYDTFFQSISPTSKKIGINYFSPDEQIDDVWENDIPLDYLVTPAEVLSFFNGLE</sequence>
<dbReference type="GO" id="GO:0046872">
    <property type="term" value="F:metal ion binding"/>
    <property type="evidence" value="ECO:0007669"/>
    <property type="project" value="UniProtKB-KW"/>
</dbReference>
<keyword evidence="3 4" id="KW-0067">ATP-binding</keyword>
<protein>
    <recommendedName>
        <fullName evidence="5">5-formyltetrahydrofolate cyclo-ligase</fullName>
        <ecNumber evidence="5">6.3.3.2</ecNumber>
    </recommendedName>
</protein>
<dbReference type="PANTHER" id="PTHR23407:SF1">
    <property type="entry name" value="5-FORMYLTETRAHYDROFOLATE CYCLO-LIGASE"/>
    <property type="match status" value="1"/>
</dbReference>
<keyword evidence="7" id="KW-1185">Reference proteome</keyword>
<organism evidence="6 7">
    <name type="scientific">Chryseobacterium shigense</name>
    <dbReference type="NCBI Taxonomy" id="297244"/>
    <lineage>
        <taxon>Bacteria</taxon>
        <taxon>Pseudomonadati</taxon>
        <taxon>Bacteroidota</taxon>
        <taxon>Flavobacteriia</taxon>
        <taxon>Flavobacteriales</taxon>
        <taxon>Weeksellaceae</taxon>
        <taxon>Chryseobacterium group</taxon>
        <taxon>Chryseobacterium</taxon>
    </lineage>
</organism>
<evidence type="ECO:0000313" key="6">
    <source>
        <dbReference type="EMBL" id="SIS35312.1"/>
    </source>
</evidence>